<dbReference type="STRING" id="200324.A0A2N5S3Y6"/>
<dbReference type="EMBL" id="PGCJ01001190">
    <property type="protein sequence ID" value="PLW07967.1"/>
    <property type="molecule type" value="Genomic_DNA"/>
</dbReference>
<feature type="compositionally biased region" description="Basic and acidic residues" evidence="1">
    <location>
        <begin position="401"/>
        <end position="417"/>
    </location>
</feature>
<evidence type="ECO:0000313" key="5">
    <source>
        <dbReference type="EMBL" id="PLW42959.1"/>
    </source>
</evidence>
<feature type="domain" description="G-patch" evidence="2">
    <location>
        <begin position="254"/>
        <end position="274"/>
    </location>
</feature>
<sequence length="1031" mass="114118">MKKKTNKSSNTSTHDVAEACNRVGPERGTPKNERNDYVTLIRVQFPSRRDLIGRSFQLSCSVHLYSILELLLMAQQVQRKSIPKHPAPEEHEESFVKIGTPLPSLSSTKTDQNVFLPIWKQEVTDEQGRRRLHGAFTGGFSAGYFNTVGSKEGWNPAEFKSSRADKKNERKGFSQKPEDFMDEEDLAELAQSKELQTNSNFGSTSTNPPHLPRKTYDPLTGAIEKESEADFLGVQASRPSGIDIAFSESVQPSNARVGLRIMRKMGWRDGQGIGPRITHERRLFLASKLGVDLNSQLDLEDDPERNKHLYAPVDRAVTPIQPWPGSSGLGHRRSTPACNLGDPSSSFTHPSTAATDHDPKIPKGSSFGLGALNDTEEDDQDVYAPAFDQVTSDPRPRRLLKLSEEHTSTRKPPDRRTTKPANRPPISAKTVFQDNTLVPNGFRLCDTRKKEAASTNFIPPPVPETWRPSPTQIWEAAKSPSRPLGHPSNSRQSVHPVNAHDRARLIGEEAPPKSVFDFISAKDKARLEDVKQLAQASLQSKISKPEDDSERAAPGARITVPHLDTSIAQAALRGFMPFSHDLPKQERYKLYLQSQAGMLPKGTEFSPKVTPQMTAEVINKELDGFVKSALMFKPMSAMMASRFTSAASSSAGGEMAAPEPGLRQPVFPVEQPEDSSTQENENKQPKQEEEVNEAAQAVRMDMFGMLTRSIQKFYPQKLLCKRFNVPNPFPDGPPAEATTKATSHNLSEFLSSRGFQPTANPVNTDDLNEEKSGDNLWLQREGKPDAVPTVEKVGLGSDETQGREILTTSRPPIDLFKAIFADNTDDEDSNDEGNDLTSKPDQFVSPQARVKENPDPSSTRTQATEPATEPVASLTPVVVDPKAVENLASFRPTFLRKVPIEKEEDHSMGCMETSSSKKAGKKKKRPVLISFEEDQADGQADISTERKKKKKKKTKSPNNQGKLHQESLSAPPSRNLPGLDDDRNDPDEDEWVEATVPIAAPPEFKKPPLPESTSSKTYKKVTRMKASDLMD</sequence>
<feature type="region of interest" description="Disordered" evidence="1">
    <location>
        <begin position="156"/>
        <end position="180"/>
    </location>
</feature>
<keyword evidence="6" id="KW-1185">Reference proteome</keyword>
<feature type="compositionally biased region" description="Polar residues" evidence="1">
    <location>
        <begin position="855"/>
        <end position="865"/>
    </location>
</feature>
<name>A0A2N5S3Y6_9BASI</name>
<feature type="compositionally biased region" description="Basic and acidic residues" evidence="1">
    <location>
        <begin position="680"/>
        <end position="689"/>
    </location>
</feature>
<dbReference type="PANTHER" id="PTHR13384">
    <property type="entry name" value="G PATCH DOMAIN-CONTAINING PROTEIN 1"/>
    <property type="match status" value="1"/>
</dbReference>
<evidence type="ECO:0000313" key="3">
    <source>
        <dbReference type="EMBL" id="PLW07967.1"/>
    </source>
</evidence>
<evidence type="ECO:0000313" key="4">
    <source>
        <dbReference type="EMBL" id="PLW14366.1"/>
    </source>
</evidence>
<accession>A0A2N5S3Y6</accession>
<feature type="region of interest" description="Disordered" evidence="1">
    <location>
        <begin position="752"/>
        <end position="809"/>
    </location>
</feature>
<evidence type="ECO:0000256" key="1">
    <source>
        <dbReference type="SAM" id="MobiDB-lite"/>
    </source>
</evidence>
<feature type="compositionally biased region" description="Polar residues" evidence="1">
    <location>
        <begin position="752"/>
        <end position="765"/>
    </location>
</feature>
<protein>
    <recommendedName>
        <fullName evidence="2">G-patch domain-containing protein</fullName>
    </recommendedName>
</protein>
<feature type="compositionally biased region" description="Acidic residues" evidence="1">
    <location>
        <begin position="982"/>
        <end position="992"/>
    </location>
</feature>
<dbReference type="InterPro" id="IPR000467">
    <property type="entry name" value="G_patch_dom"/>
</dbReference>
<feature type="region of interest" description="Disordered" evidence="1">
    <location>
        <begin position="477"/>
        <end position="496"/>
    </location>
</feature>
<dbReference type="GO" id="GO:0003723">
    <property type="term" value="F:RNA binding"/>
    <property type="evidence" value="ECO:0007669"/>
    <property type="project" value="TreeGrafter"/>
</dbReference>
<dbReference type="EMBL" id="PGCI01000073">
    <property type="protein sequence ID" value="PLW42959.1"/>
    <property type="molecule type" value="Genomic_DNA"/>
</dbReference>
<feature type="compositionally biased region" description="Polar residues" evidence="1">
    <location>
        <begin position="193"/>
        <end position="208"/>
    </location>
</feature>
<feature type="compositionally biased region" description="Basic and acidic residues" evidence="1">
    <location>
        <begin position="898"/>
        <end position="907"/>
    </location>
</feature>
<dbReference type="InterPro" id="IPR011666">
    <property type="entry name" value="DUF1604"/>
</dbReference>
<feature type="region of interest" description="Disordered" evidence="1">
    <location>
        <begin position="319"/>
        <end position="373"/>
    </location>
</feature>
<proteinExistence type="predicted"/>
<dbReference type="OrthoDB" id="20507at2759"/>
<evidence type="ECO:0000313" key="6">
    <source>
        <dbReference type="Proteomes" id="UP000235388"/>
    </source>
</evidence>
<organism evidence="3 6">
    <name type="scientific">Puccinia coronata f. sp. avenae</name>
    <dbReference type="NCBI Taxonomy" id="200324"/>
    <lineage>
        <taxon>Eukaryota</taxon>
        <taxon>Fungi</taxon>
        <taxon>Dikarya</taxon>
        <taxon>Basidiomycota</taxon>
        <taxon>Pucciniomycotina</taxon>
        <taxon>Pucciniomycetes</taxon>
        <taxon>Pucciniales</taxon>
        <taxon>Pucciniaceae</taxon>
        <taxon>Puccinia</taxon>
    </lineage>
</organism>
<feature type="region of interest" description="Disordered" evidence="1">
    <location>
        <begin position="822"/>
        <end position="1031"/>
    </location>
</feature>
<feature type="compositionally biased region" description="Basic and acidic residues" evidence="1">
    <location>
        <begin position="160"/>
        <end position="179"/>
    </location>
</feature>
<feature type="region of interest" description="Disordered" evidence="1">
    <location>
        <begin position="386"/>
        <end position="427"/>
    </location>
</feature>
<dbReference type="GO" id="GO:0005634">
    <property type="term" value="C:nucleus"/>
    <property type="evidence" value="ECO:0007669"/>
    <property type="project" value="TreeGrafter"/>
</dbReference>
<feature type="compositionally biased region" description="Acidic residues" evidence="1">
    <location>
        <begin position="823"/>
        <end position="834"/>
    </location>
</feature>
<dbReference type="Pfam" id="PF26093">
    <property type="entry name" value="HTH_TGH"/>
    <property type="match status" value="1"/>
</dbReference>
<dbReference type="PANTHER" id="PTHR13384:SF19">
    <property type="entry name" value="G PATCH DOMAIN-CONTAINING PROTEIN 1"/>
    <property type="match status" value="1"/>
</dbReference>
<feature type="compositionally biased region" description="Polar residues" evidence="1">
    <location>
        <begin position="342"/>
        <end position="354"/>
    </location>
</feature>
<feature type="region of interest" description="Disordered" evidence="1">
    <location>
        <begin position="1"/>
        <end position="33"/>
    </location>
</feature>
<feature type="compositionally biased region" description="Basic and acidic residues" evidence="1">
    <location>
        <begin position="24"/>
        <end position="33"/>
    </location>
</feature>
<dbReference type="EMBL" id="PGCI01000824">
    <property type="protein sequence ID" value="PLW14366.1"/>
    <property type="molecule type" value="Genomic_DNA"/>
</dbReference>
<dbReference type="GO" id="GO:0006397">
    <property type="term" value="P:mRNA processing"/>
    <property type="evidence" value="ECO:0007669"/>
    <property type="project" value="InterPro"/>
</dbReference>
<dbReference type="Pfam" id="PF07713">
    <property type="entry name" value="DUF1604"/>
    <property type="match status" value="1"/>
</dbReference>
<evidence type="ECO:0000313" key="7">
    <source>
        <dbReference type="Proteomes" id="UP000235392"/>
    </source>
</evidence>
<gene>
    <name evidence="3" type="ORF">PCANC_24282</name>
    <name evidence="5" type="ORF">PCASD_04679</name>
    <name evidence="4" type="ORF">PCASD_19385</name>
</gene>
<reference evidence="6 7" key="1">
    <citation type="submission" date="2017-11" db="EMBL/GenBank/DDBJ databases">
        <title>De novo assembly and phasing of dikaryotic genomes from two isolates of Puccinia coronata f. sp. avenae, the causal agent of oat crown rust.</title>
        <authorList>
            <person name="Miller M.E."/>
            <person name="Zhang Y."/>
            <person name="Omidvar V."/>
            <person name="Sperschneider J."/>
            <person name="Schwessinger B."/>
            <person name="Raley C."/>
            <person name="Palmer J.M."/>
            <person name="Garnica D."/>
            <person name="Upadhyaya N."/>
            <person name="Rathjen J."/>
            <person name="Taylor J.M."/>
            <person name="Park R.F."/>
            <person name="Dodds P.N."/>
            <person name="Hirsch C.D."/>
            <person name="Kianian S.F."/>
            <person name="Figueroa M."/>
        </authorList>
    </citation>
    <scope>NUCLEOTIDE SEQUENCE [LARGE SCALE GENOMIC DNA]</scope>
    <source>
        <strain evidence="3">12NC29</strain>
        <strain evidence="4">12SD80</strain>
    </source>
</reference>
<dbReference type="Proteomes" id="UP000235388">
    <property type="component" value="Unassembled WGS sequence"/>
</dbReference>
<feature type="region of interest" description="Disordered" evidence="1">
    <location>
        <begin position="650"/>
        <end position="693"/>
    </location>
</feature>
<feature type="compositionally biased region" description="Polar residues" evidence="1">
    <location>
        <begin position="956"/>
        <end position="972"/>
    </location>
</feature>
<feature type="compositionally biased region" description="Basic residues" evidence="1">
    <location>
        <begin position="946"/>
        <end position="955"/>
    </location>
</feature>
<evidence type="ECO:0000259" key="2">
    <source>
        <dbReference type="PROSITE" id="PS50174"/>
    </source>
</evidence>
<dbReference type="AlphaFoldDB" id="A0A2N5S3Y6"/>
<dbReference type="Pfam" id="PF01585">
    <property type="entry name" value="G-patch"/>
    <property type="match status" value="1"/>
</dbReference>
<comment type="caution">
    <text evidence="3">The sequence shown here is derived from an EMBL/GenBank/DDBJ whole genome shotgun (WGS) entry which is preliminary data.</text>
</comment>
<dbReference type="PROSITE" id="PS50174">
    <property type="entry name" value="G_PATCH"/>
    <property type="match status" value="1"/>
</dbReference>
<dbReference type="Proteomes" id="UP000235392">
    <property type="component" value="Unassembled WGS sequence"/>
</dbReference>
<feature type="region of interest" description="Disordered" evidence="1">
    <location>
        <begin position="193"/>
        <end position="213"/>
    </location>
</feature>